<evidence type="ECO:0000313" key="4">
    <source>
        <dbReference type="EMBL" id="MDC5741831.1"/>
    </source>
</evidence>
<dbReference type="GO" id="GO:0016746">
    <property type="term" value="F:acyltransferase activity"/>
    <property type="evidence" value="ECO:0007669"/>
    <property type="project" value="UniProtKB-KW"/>
</dbReference>
<dbReference type="Proteomes" id="UP001150001">
    <property type="component" value="Unassembled WGS sequence"/>
</dbReference>
<comment type="caution">
    <text evidence="5">The sequence shown here is derived from an EMBL/GenBank/DDBJ whole genome shotgun (WGS) entry which is preliminary data.</text>
</comment>
<dbReference type="InterPro" id="IPR011004">
    <property type="entry name" value="Trimer_LpxA-like_sf"/>
</dbReference>
<dbReference type="AlphaFoldDB" id="A0A178JGE8"/>
<dbReference type="EMBL" id="JAPFIT010000018">
    <property type="protein sequence ID" value="MDC5741831.1"/>
    <property type="molecule type" value="Genomic_DNA"/>
</dbReference>
<keyword evidence="3 4" id="KW-0012">Acyltransferase</keyword>
<evidence type="ECO:0000256" key="2">
    <source>
        <dbReference type="ARBA" id="ARBA00022737"/>
    </source>
</evidence>
<proteinExistence type="predicted"/>
<dbReference type="SUPFAM" id="SSF51161">
    <property type="entry name" value="Trimeric LpxA-like enzymes"/>
    <property type="match status" value="1"/>
</dbReference>
<protein>
    <submittedName>
        <fullName evidence="5">Acetyltransferase</fullName>
    </submittedName>
    <submittedName>
        <fullName evidence="4">Acyltransferase</fullName>
    </submittedName>
</protein>
<dbReference type="Proteomes" id="UP000094761">
    <property type="component" value="Unassembled WGS sequence"/>
</dbReference>
<reference evidence="4" key="2">
    <citation type="submission" date="2022-11" db="EMBL/GenBank/DDBJ databases">
        <title>Role of the vibriolysin VemA secreted by the emergent pathogen Vibrio europaeus in the colonization of Manila clam mucus.</title>
        <authorList>
            <person name="Martinez C."/>
            <person name="Rodriguez S."/>
            <person name="Vences A."/>
            <person name="Barja J.L."/>
            <person name="Toranzo A.E."/>
            <person name="Dubert J."/>
        </authorList>
    </citation>
    <scope>NUCLEOTIDE SEQUENCE</scope>
    <source>
        <strain evidence="4">3454</strain>
    </source>
</reference>
<evidence type="ECO:0000313" key="7">
    <source>
        <dbReference type="Proteomes" id="UP001150001"/>
    </source>
</evidence>
<organism evidence="5 6">
    <name type="scientific">Vibrio europaeus</name>
    <dbReference type="NCBI Taxonomy" id="300876"/>
    <lineage>
        <taxon>Bacteria</taxon>
        <taxon>Pseudomonadati</taxon>
        <taxon>Pseudomonadota</taxon>
        <taxon>Gammaproteobacteria</taxon>
        <taxon>Vibrionales</taxon>
        <taxon>Vibrionaceae</taxon>
        <taxon>Vibrio</taxon>
        <taxon>Vibrio oreintalis group</taxon>
    </lineage>
</organism>
<evidence type="ECO:0000313" key="6">
    <source>
        <dbReference type="Proteomes" id="UP000094761"/>
    </source>
</evidence>
<dbReference type="InterPro" id="IPR051159">
    <property type="entry name" value="Hexapeptide_acetyltransf"/>
</dbReference>
<dbReference type="EMBL" id="LUAX01000001">
    <property type="protein sequence ID" value="OAN00467.1"/>
    <property type="molecule type" value="Genomic_DNA"/>
</dbReference>
<dbReference type="PROSITE" id="PS00101">
    <property type="entry name" value="HEXAPEP_TRANSFERASES"/>
    <property type="match status" value="1"/>
</dbReference>
<dbReference type="PANTHER" id="PTHR23416">
    <property type="entry name" value="SIALIC ACID SYNTHASE-RELATED"/>
    <property type="match status" value="1"/>
</dbReference>
<evidence type="ECO:0000313" key="5">
    <source>
        <dbReference type="EMBL" id="OAN00467.1"/>
    </source>
</evidence>
<dbReference type="CDD" id="cd04647">
    <property type="entry name" value="LbH_MAT_like"/>
    <property type="match status" value="1"/>
</dbReference>
<dbReference type="InterPro" id="IPR018357">
    <property type="entry name" value="Hexapep_transf_CS"/>
</dbReference>
<evidence type="ECO:0000256" key="1">
    <source>
        <dbReference type="ARBA" id="ARBA00022679"/>
    </source>
</evidence>
<gene>
    <name evidence="5" type="ORF">AZ468_04905</name>
    <name evidence="4" type="ORF">OPW20_17295</name>
</gene>
<keyword evidence="1 5" id="KW-0808">Transferase</keyword>
<dbReference type="Pfam" id="PF00132">
    <property type="entry name" value="Hexapep"/>
    <property type="match status" value="1"/>
</dbReference>
<dbReference type="InterPro" id="IPR001451">
    <property type="entry name" value="Hexapep"/>
</dbReference>
<dbReference type="GeneID" id="78075020"/>
<keyword evidence="2" id="KW-0677">Repeat</keyword>
<dbReference type="Gene3D" id="2.160.10.10">
    <property type="entry name" value="Hexapeptide repeat proteins"/>
    <property type="match status" value="1"/>
</dbReference>
<accession>A0A178JGE8</accession>
<dbReference type="OrthoDB" id="9815592at2"/>
<sequence>MLAQQLNHFKVWLQHNENPAYRKLFLILKAIRACDIPTPKLFNKFVGLLYSAFSSVWGNLLRVSVHTPAFKGRLSKYGRGLYLFGGVPFVSGPLTISLGDDCRISGQTTFSARPQSNNPQLIVGSNVDIGWQSTFAIGQKIIIGDNVRIAGRAFLFGYSGHSLDAALRAKGFGDLDCDVGDIILEKDVWLGTNVTICPNVTIGEGTIVGTGSVVTKDLPPYVVAAGNPAKVIRSLADSSTSNEENRHA</sequence>
<keyword evidence="7" id="KW-1185">Reference proteome</keyword>
<evidence type="ECO:0000256" key="3">
    <source>
        <dbReference type="ARBA" id="ARBA00023315"/>
    </source>
</evidence>
<name>A0A178JGE8_9VIBR</name>
<dbReference type="PANTHER" id="PTHR23416:SF78">
    <property type="entry name" value="LIPOPOLYSACCHARIDE BIOSYNTHESIS O-ACETYL TRANSFERASE WBBJ-RELATED"/>
    <property type="match status" value="1"/>
</dbReference>
<reference evidence="5 6" key="1">
    <citation type="submission" date="2016-03" db="EMBL/GenBank/DDBJ databases">
        <title>Draft genome sequence of the Vibrio tubiashii subs. europaeus.</title>
        <authorList>
            <person name="Spinard E."/>
            <person name="Dubert J."/>
            <person name="Nelson D.R."/>
            <person name="Barja J.L."/>
        </authorList>
    </citation>
    <scope>NUCLEOTIDE SEQUENCE [LARGE SCALE GENOMIC DNA]</scope>
    <source>
        <strain evidence="6">PP-638</strain>
        <strain evidence="5">PP2-638</strain>
    </source>
</reference>
<dbReference type="RefSeq" id="WP_069666391.1">
    <property type="nucleotide sequence ID" value="NZ_JAPFIM010000026.1"/>
</dbReference>